<evidence type="ECO:0000256" key="3">
    <source>
        <dbReference type="ARBA" id="ARBA00023274"/>
    </source>
</evidence>
<dbReference type="GO" id="GO:0006412">
    <property type="term" value="P:translation"/>
    <property type="evidence" value="ECO:0007669"/>
    <property type="project" value="InterPro"/>
</dbReference>
<dbReference type="STRING" id="1802312.A3C06_01970"/>
<dbReference type="Proteomes" id="UP000177565">
    <property type="component" value="Unassembled WGS sequence"/>
</dbReference>
<dbReference type="InterPro" id="IPR000851">
    <property type="entry name" value="Ribosomal_uS5"/>
</dbReference>
<evidence type="ECO:0000259" key="8">
    <source>
        <dbReference type="PROSITE" id="PS50881"/>
    </source>
</evidence>
<accession>A0A1G2MRZ6</accession>
<dbReference type="InterPro" id="IPR005324">
    <property type="entry name" value="Ribosomal_uS5_C"/>
</dbReference>
<evidence type="ECO:0000256" key="7">
    <source>
        <dbReference type="RuleBase" id="RU003823"/>
    </source>
</evidence>
<gene>
    <name evidence="9" type="ORF">A3C06_01970</name>
</gene>
<evidence type="ECO:0000313" key="9">
    <source>
        <dbReference type="EMBL" id="OHA25989.1"/>
    </source>
</evidence>
<dbReference type="Gene3D" id="3.30.160.20">
    <property type="match status" value="1"/>
</dbReference>
<dbReference type="SUPFAM" id="SSF54211">
    <property type="entry name" value="Ribosomal protein S5 domain 2-like"/>
    <property type="match status" value="1"/>
</dbReference>
<dbReference type="EMBL" id="MHRQ01000029">
    <property type="protein sequence ID" value="OHA25989.1"/>
    <property type="molecule type" value="Genomic_DNA"/>
</dbReference>
<dbReference type="InterPro" id="IPR014721">
    <property type="entry name" value="Ribsml_uS5_D2-typ_fold_subgr"/>
</dbReference>
<keyword evidence="3 6" id="KW-0687">Ribonucleoprotein</keyword>
<evidence type="ECO:0000256" key="1">
    <source>
        <dbReference type="ARBA" id="ARBA00008945"/>
    </source>
</evidence>
<evidence type="ECO:0000313" key="10">
    <source>
        <dbReference type="Proteomes" id="UP000177565"/>
    </source>
</evidence>
<dbReference type="SUPFAM" id="SSF54768">
    <property type="entry name" value="dsRNA-binding domain-like"/>
    <property type="match status" value="1"/>
</dbReference>
<dbReference type="PROSITE" id="PS50881">
    <property type="entry name" value="S5_DSRBD"/>
    <property type="match status" value="1"/>
</dbReference>
<comment type="caution">
    <text evidence="9">The sequence shown here is derived from an EMBL/GenBank/DDBJ whole genome shotgun (WGS) entry which is preliminary data.</text>
</comment>
<dbReference type="Gene3D" id="3.30.230.10">
    <property type="match status" value="1"/>
</dbReference>
<protein>
    <recommendedName>
        <fullName evidence="4">Small ribosomal subunit protein uS5</fullName>
    </recommendedName>
    <alternativeName>
        <fullName evidence="5">30S ribosomal protein S5</fullName>
    </alternativeName>
</protein>
<name>A0A1G2MRZ6_9BACT</name>
<dbReference type="FunFam" id="3.30.230.10:FF:000002">
    <property type="entry name" value="30S ribosomal protein S5"/>
    <property type="match status" value="1"/>
</dbReference>
<dbReference type="InterPro" id="IPR013810">
    <property type="entry name" value="Ribosomal_uS5_N"/>
</dbReference>
<dbReference type="Pfam" id="PF00333">
    <property type="entry name" value="Ribosomal_S5"/>
    <property type="match status" value="1"/>
</dbReference>
<dbReference type="GO" id="GO:1990904">
    <property type="term" value="C:ribonucleoprotein complex"/>
    <property type="evidence" value="ECO:0007669"/>
    <property type="project" value="UniProtKB-UniRule"/>
</dbReference>
<dbReference type="GO" id="GO:0003723">
    <property type="term" value="F:RNA binding"/>
    <property type="evidence" value="ECO:0007669"/>
    <property type="project" value="InterPro"/>
</dbReference>
<dbReference type="GO" id="GO:0005840">
    <property type="term" value="C:ribosome"/>
    <property type="evidence" value="ECO:0007669"/>
    <property type="project" value="UniProtKB-KW"/>
</dbReference>
<dbReference type="GO" id="GO:0005737">
    <property type="term" value="C:cytoplasm"/>
    <property type="evidence" value="ECO:0007669"/>
    <property type="project" value="UniProtKB-ARBA"/>
</dbReference>
<dbReference type="GO" id="GO:0003735">
    <property type="term" value="F:structural constituent of ribosome"/>
    <property type="evidence" value="ECO:0007669"/>
    <property type="project" value="UniProtKB-UniRule"/>
</dbReference>
<proteinExistence type="inferred from homology"/>
<reference evidence="9 10" key="1">
    <citation type="journal article" date="2016" name="Nat. Commun.">
        <title>Thousands of microbial genomes shed light on interconnected biogeochemical processes in an aquifer system.</title>
        <authorList>
            <person name="Anantharaman K."/>
            <person name="Brown C.T."/>
            <person name="Hug L.A."/>
            <person name="Sharon I."/>
            <person name="Castelle C.J."/>
            <person name="Probst A.J."/>
            <person name="Thomas B.C."/>
            <person name="Singh A."/>
            <person name="Wilkins M.J."/>
            <person name="Karaoz U."/>
            <person name="Brodie E.L."/>
            <person name="Williams K.H."/>
            <person name="Hubbard S.S."/>
            <person name="Banfield J.F."/>
        </authorList>
    </citation>
    <scope>NUCLEOTIDE SEQUENCE [LARGE SCALE GENOMIC DNA]</scope>
</reference>
<evidence type="ECO:0000256" key="5">
    <source>
        <dbReference type="ARBA" id="ARBA00035519"/>
    </source>
</evidence>
<sequence>MRKKNFRRSGRPERARQEFDQKIINIRRVARVSTGGRRFSFSVAMILGNRRGSVGVGTGKGADTAIAIEKSIRDAKKHMIQLSLTPSFSIAHRIEAKYSSARVMMMPAPGRGVVAGSAVRNVIELAGIKDITAKIFSPSKNKLNVARAAMQALHTLRLGKVLAKDVSAEPKLPVSSS</sequence>
<keyword evidence="2 6" id="KW-0689">Ribosomal protein</keyword>
<dbReference type="Pfam" id="PF03719">
    <property type="entry name" value="Ribosomal_S5_C"/>
    <property type="match status" value="1"/>
</dbReference>
<evidence type="ECO:0000256" key="6">
    <source>
        <dbReference type="PROSITE-ProRule" id="PRU00268"/>
    </source>
</evidence>
<dbReference type="PANTHER" id="PTHR48277:SF1">
    <property type="entry name" value="MITOCHONDRIAL RIBOSOMAL PROTEIN S5"/>
    <property type="match status" value="1"/>
</dbReference>
<comment type="similarity">
    <text evidence="1 7">Belongs to the universal ribosomal protein uS5 family.</text>
</comment>
<evidence type="ECO:0000256" key="2">
    <source>
        <dbReference type="ARBA" id="ARBA00022980"/>
    </source>
</evidence>
<dbReference type="InterPro" id="IPR020568">
    <property type="entry name" value="Ribosomal_Su5_D2-typ_SF"/>
</dbReference>
<organism evidence="9 10">
    <name type="scientific">Candidatus Taylorbacteria bacterium RIFCSPHIGHO2_02_FULL_46_13</name>
    <dbReference type="NCBI Taxonomy" id="1802312"/>
    <lineage>
        <taxon>Bacteria</taxon>
        <taxon>Candidatus Tayloriibacteriota</taxon>
    </lineage>
</organism>
<dbReference type="AlphaFoldDB" id="A0A1G2MRZ6"/>
<evidence type="ECO:0000256" key="4">
    <source>
        <dbReference type="ARBA" id="ARBA00035255"/>
    </source>
</evidence>
<dbReference type="PANTHER" id="PTHR48277">
    <property type="entry name" value="MITOCHONDRIAL RIBOSOMAL PROTEIN S5"/>
    <property type="match status" value="1"/>
</dbReference>
<feature type="domain" description="S5 DRBM" evidence="8">
    <location>
        <begin position="19"/>
        <end position="82"/>
    </location>
</feature>